<evidence type="ECO:0000256" key="1">
    <source>
        <dbReference type="SAM" id="SignalP"/>
    </source>
</evidence>
<proteinExistence type="predicted"/>
<sequence>MKFNFKLTALLLALSSTAFAAAPAYKIVDTIAIGGAAKWDYLYVDSEAHRLYVTHGTQTEVIDTQTNKVVGTIANTQGVHGVAIARELGIGFTSDGVTDSVSVFDLATLKVSSSIKVGTKPDAIVYAPVSQKLVAFNGKSNNASIIDAKTLKVIATVAVAGKPEFAVVGADGNVYFNLEDVGQISSINLATNTVSQTHSLKPCEEPTGLAMDDKQHLFSVCANNLMMVSTTSGKVIAQPAIGSGPDGVAFMDGYAFSANGADGNMTVVGEVNGKFQAVATIPTQVGARTIAADPATHRLYLPTADFKAAQGTEKRQGIPDTFRVLVLQQQ</sequence>
<dbReference type="PANTHER" id="PTHR47197">
    <property type="entry name" value="PROTEIN NIRF"/>
    <property type="match status" value="1"/>
</dbReference>
<evidence type="ECO:0000313" key="2">
    <source>
        <dbReference type="EMBL" id="PRC93221.1"/>
    </source>
</evidence>
<accession>A0A2S9GZR8</accession>
<dbReference type="AlphaFoldDB" id="A0A2S9GZR8"/>
<dbReference type="RefSeq" id="WP_105531622.1">
    <property type="nucleotide sequence ID" value="NZ_PUGF01000008.1"/>
</dbReference>
<dbReference type="Gene3D" id="2.130.10.10">
    <property type="entry name" value="YVTN repeat-like/Quinoprotein amine dehydrogenase"/>
    <property type="match status" value="2"/>
</dbReference>
<reference evidence="2 3" key="1">
    <citation type="submission" date="2018-02" db="EMBL/GenBank/DDBJ databases">
        <title>Solimicrobium silvestre gen. nov., sp. nov., isolated from alpine forest soil.</title>
        <authorList>
            <person name="Margesin R."/>
            <person name="Albuquerque L."/>
            <person name="Zhang D.-C."/>
            <person name="Froufe H.J.C."/>
            <person name="Severino R."/>
            <person name="Roxo I."/>
            <person name="Egas C."/>
            <person name="Da Costa M.S."/>
        </authorList>
    </citation>
    <scope>NUCLEOTIDE SEQUENCE [LARGE SCALE GENOMIC DNA]</scope>
    <source>
        <strain evidence="2 3">S20-91</strain>
    </source>
</reference>
<organism evidence="2 3">
    <name type="scientific">Solimicrobium silvestre</name>
    <dbReference type="NCBI Taxonomy" id="2099400"/>
    <lineage>
        <taxon>Bacteria</taxon>
        <taxon>Pseudomonadati</taxon>
        <taxon>Pseudomonadota</taxon>
        <taxon>Betaproteobacteria</taxon>
        <taxon>Burkholderiales</taxon>
        <taxon>Oxalobacteraceae</taxon>
        <taxon>Solimicrobium</taxon>
    </lineage>
</organism>
<feature type="signal peptide" evidence="1">
    <location>
        <begin position="1"/>
        <end position="20"/>
    </location>
</feature>
<comment type="caution">
    <text evidence="2">The sequence shown here is derived from an EMBL/GenBank/DDBJ whole genome shotgun (WGS) entry which is preliminary data.</text>
</comment>
<dbReference type="SUPFAM" id="SSF51004">
    <property type="entry name" value="C-terminal (heme d1) domain of cytochrome cd1-nitrite reductase"/>
    <property type="match status" value="1"/>
</dbReference>
<feature type="chain" id="PRO_5015605192" evidence="1">
    <location>
        <begin position="21"/>
        <end position="330"/>
    </location>
</feature>
<name>A0A2S9GZR8_9BURK</name>
<dbReference type="NCBIfam" id="TIGR02276">
    <property type="entry name" value="beta_rpt_yvtn"/>
    <property type="match status" value="1"/>
</dbReference>
<gene>
    <name evidence="2" type="ORF">S2091_1959</name>
</gene>
<evidence type="ECO:0000313" key="3">
    <source>
        <dbReference type="Proteomes" id="UP000237839"/>
    </source>
</evidence>
<dbReference type="PANTHER" id="PTHR47197:SF3">
    <property type="entry name" value="DIHYDRO-HEME D1 DEHYDROGENASE"/>
    <property type="match status" value="1"/>
</dbReference>
<dbReference type="InterPro" id="IPR051200">
    <property type="entry name" value="Host-pathogen_enzymatic-act"/>
</dbReference>
<dbReference type="InterPro" id="IPR011964">
    <property type="entry name" value="YVTN_b-propeller_repeat"/>
</dbReference>
<dbReference type="EMBL" id="PUGF01000008">
    <property type="protein sequence ID" value="PRC93221.1"/>
    <property type="molecule type" value="Genomic_DNA"/>
</dbReference>
<protein>
    <submittedName>
        <fullName evidence="2">40-residue YVTN family beta-propeller repeat protein</fullName>
    </submittedName>
</protein>
<dbReference type="InterPro" id="IPR011048">
    <property type="entry name" value="Haem_d1_sf"/>
</dbReference>
<keyword evidence="3" id="KW-1185">Reference proteome</keyword>
<dbReference type="InterPro" id="IPR015943">
    <property type="entry name" value="WD40/YVTN_repeat-like_dom_sf"/>
</dbReference>
<dbReference type="Proteomes" id="UP000237839">
    <property type="component" value="Unassembled WGS sequence"/>
</dbReference>
<keyword evidence="1" id="KW-0732">Signal</keyword>